<dbReference type="EMBL" id="CAUJNA010003233">
    <property type="protein sequence ID" value="CAJ1396481.1"/>
    <property type="molecule type" value="Genomic_DNA"/>
</dbReference>
<feature type="compositionally biased region" description="Polar residues" evidence="1">
    <location>
        <begin position="1"/>
        <end position="11"/>
    </location>
</feature>
<feature type="compositionally biased region" description="Basic and acidic residues" evidence="1">
    <location>
        <begin position="32"/>
        <end position="43"/>
    </location>
</feature>
<keyword evidence="3" id="KW-1185">Reference proteome</keyword>
<accession>A0AA36J0X8</accession>
<comment type="caution">
    <text evidence="2">The sequence shown here is derived from an EMBL/GenBank/DDBJ whole genome shotgun (WGS) entry which is preliminary data.</text>
</comment>
<feature type="compositionally biased region" description="Basic and acidic residues" evidence="1">
    <location>
        <begin position="50"/>
        <end position="60"/>
    </location>
</feature>
<name>A0AA36J0X8_9DINO</name>
<organism evidence="2 3">
    <name type="scientific">Effrenium voratum</name>
    <dbReference type="NCBI Taxonomy" id="2562239"/>
    <lineage>
        <taxon>Eukaryota</taxon>
        <taxon>Sar</taxon>
        <taxon>Alveolata</taxon>
        <taxon>Dinophyceae</taxon>
        <taxon>Suessiales</taxon>
        <taxon>Symbiodiniaceae</taxon>
        <taxon>Effrenium</taxon>
    </lineage>
</organism>
<sequence length="138" mass="15102">MGGSAPLTTKAQADPLSAAAPRVVKAGPLDPATEKWEIAERLRLRSGHNGTRDSPEERPRSSSFDSEDESLAKLSQALSSLERTRTALEKRQLEADGKWPIALQPRFFSGVWYVNEGSLPTDTELVASRIREGIREGS</sequence>
<gene>
    <name evidence="2" type="ORF">EVOR1521_LOCUS20709</name>
</gene>
<dbReference type="Proteomes" id="UP001178507">
    <property type="component" value="Unassembled WGS sequence"/>
</dbReference>
<dbReference type="AlphaFoldDB" id="A0AA36J0X8"/>
<feature type="region of interest" description="Disordered" evidence="1">
    <location>
        <begin position="1"/>
        <end position="71"/>
    </location>
</feature>
<evidence type="ECO:0000313" key="2">
    <source>
        <dbReference type="EMBL" id="CAJ1396481.1"/>
    </source>
</evidence>
<evidence type="ECO:0000313" key="3">
    <source>
        <dbReference type="Proteomes" id="UP001178507"/>
    </source>
</evidence>
<proteinExistence type="predicted"/>
<evidence type="ECO:0000256" key="1">
    <source>
        <dbReference type="SAM" id="MobiDB-lite"/>
    </source>
</evidence>
<protein>
    <submittedName>
        <fullName evidence="2">Uncharacterized protein</fullName>
    </submittedName>
</protein>
<reference evidence="2" key="1">
    <citation type="submission" date="2023-08" db="EMBL/GenBank/DDBJ databases">
        <authorList>
            <person name="Chen Y."/>
            <person name="Shah S."/>
            <person name="Dougan E. K."/>
            <person name="Thang M."/>
            <person name="Chan C."/>
        </authorList>
    </citation>
    <scope>NUCLEOTIDE SEQUENCE</scope>
</reference>